<dbReference type="AlphaFoldDB" id="A0A0D1CR32"/>
<evidence type="ECO:0000313" key="2">
    <source>
        <dbReference type="EMBL" id="KIT17232.1"/>
    </source>
</evidence>
<protein>
    <submittedName>
        <fullName evidence="2">Uncharacterized protein</fullName>
    </submittedName>
</protein>
<feature type="transmembrane region" description="Helical" evidence="1">
    <location>
        <begin position="7"/>
        <end position="29"/>
    </location>
</feature>
<evidence type="ECO:0000256" key="1">
    <source>
        <dbReference type="SAM" id="Phobius"/>
    </source>
</evidence>
<sequence>MPLDRLVLILVIAVAAAGATIWLGAWVAASWQFPAGWLLALPIGLMGLVAVRIALERVRQRDPYDKMGPED</sequence>
<keyword evidence="3" id="KW-1185">Reference proteome</keyword>
<dbReference type="OrthoDB" id="7869911at2"/>
<keyword evidence="1" id="KW-1133">Transmembrane helix</keyword>
<proteinExistence type="predicted"/>
<accession>A0A0D1CR32</accession>
<gene>
    <name evidence="2" type="ORF">jaqu_09630</name>
</gene>
<keyword evidence="1" id="KW-0472">Membrane</keyword>
<dbReference type="EMBL" id="JYFE01000020">
    <property type="protein sequence ID" value="KIT17232.1"/>
    <property type="molecule type" value="Genomic_DNA"/>
</dbReference>
<keyword evidence="1" id="KW-0812">Transmembrane</keyword>
<organism evidence="2 3">
    <name type="scientific">Jannaschia aquimarina</name>
    <dbReference type="NCBI Taxonomy" id="935700"/>
    <lineage>
        <taxon>Bacteria</taxon>
        <taxon>Pseudomonadati</taxon>
        <taxon>Pseudomonadota</taxon>
        <taxon>Alphaproteobacteria</taxon>
        <taxon>Rhodobacterales</taxon>
        <taxon>Roseobacteraceae</taxon>
        <taxon>Jannaschia</taxon>
    </lineage>
</organism>
<dbReference type="STRING" id="935700.jaqu_09630"/>
<dbReference type="Proteomes" id="UP000032232">
    <property type="component" value="Unassembled WGS sequence"/>
</dbReference>
<dbReference type="PATRIC" id="fig|935700.4.peg.1006"/>
<reference evidence="2 3" key="1">
    <citation type="submission" date="2015-02" db="EMBL/GenBank/DDBJ databases">
        <title>Genome Sequence of Jannaschia aquimarina DSM28248, a member of the Roseobacter clade.</title>
        <authorList>
            <person name="Voget S."/>
            <person name="Daniel R."/>
        </authorList>
    </citation>
    <scope>NUCLEOTIDE SEQUENCE [LARGE SCALE GENOMIC DNA]</scope>
    <source>
        <strain evidence="2 3">GSW-M26</strain>
    </source>
</reference>
<evidence type="ECO:0000313" key="3">
    <source>
        <dbReference type="Proteomes" id="UP000032232"/>
    </source>
</evidence>
<comment type="caution">
    <text evidence="2">The sequence shown here is derived from an EMBL/GenBank/DDBJ whole genome shotgun (WGS) entry which is preliminary data.</text>
</comment>
<name>A0A0D1CR32_9RHOB</name>
<dbReference type="RefSeq" id="WP_043917806.1">
    <property type="nucleotide sequence ID" value="NZ_FZPF01000007.1"/>
</dbReference>
<feature type="transmembrane region" description="Helical" evidence="1">
    <location>
        <begin position="35"/>
        <end position="55"/>
    </location>
</feature>